<evidence type="ECO:0000313" key="1">
    <source>
        <dbReference type="EMBL" id="KAJ7090739.1"/>
    </source>
</evidence>
<protein>
    <recommendedName>
        <fullName evidence="3">Reverse transcriptase domain-containing protein</fullName>
    </recommendedName>
</protein>
<name>A0AAD6XN92_9AGAR</name>
<dbReference type="Proteomes" id="UP001222325">
    <property type="component" value="Unassembled WGS sequence"/>
</dbReference>
<gene>
    <name evidence="1" type="ORF">B0H15DRAFT_778739</name>
</gene>
<evidence type="ECO:0008006" key="3">
    <source>
        <dbReference type="Google" id="ProtNLM"/>
    </source>
</evidence>
<sequence>MSDFILEHHPEDILLNGVPVANIEHADDILTASSSPPGFQVHLNESQSWANDNGCETSIPKCLCQIFGPRQKSYPSFHLGGKVIEHVQKACYLGLWFETGTSNIWREQYKVKAKKATTAANVLLGLDRFVGALPAWDMRTLYMARVDPYLIAGCEVCLDVNAKSLKLLEKVQCKFIRRMLGVGSRSMKAVLFSETGIWPIKYRRVYLALKNLCHLIELKDAERPAWNALQESLALAREKKMSWVNDLCIVLRRLDPPVSLEIISDWKVEAVQSTMKDVKKSMEAWIDTQIETSSRTKDLLAGRLEMDSESGKLIKKTLDFRHYLRVKSADHRRALTRMIVSSHSLAVERRRWTERGRTVVPRELRICRFCQESVEDPPHAMFMCDHPELMQLREVFLSKLYAEVPEIKGQFSNPVAFFAGVLHRREITPVLAKLAFDVLKVYDATPMWLADVYATN</sequence>
<dbReference type="EMBL" id="JARJCN010000021">
    <property type="protein sequence ID" value="KAJ7090739.1"/>
    <property type="molecule type" value="Genomic_DNA"/>
</dbReference>
<evidence type="ECO:0000313" key="2">
    <source>
        <dbReference type="Proteomes" id="UP001222325"/>
    </source>
</evidence>
<keyword evidence="2" id="KW-1185">Reference proteome</keyword>
<proteinExistence type="predicted"/>
<comment type="caution">
    <text evidence="1">The sequence shown here is derived from an EMBL/GenBank/DDBJ whole genome shotgun (WGS) entry which is preliminary data.</text>
</comment>
<dbReference type="AlphaFoldDB" id="A0AAD6XN92"/>
<accession>A0AAD6XN92</accession>
<organism evidence="1 2">
    <name type="scientific">Mycena belliarum</name>
    <dbReference type="NCBI Taxonomy" id="1033014"/>
    <lineage>
        <taxon>Eukaryota</taxon>
        <taxon>Fungi</taxon>
        <taxon>Dikarya</taxon>
        <taxon>Basidiomycota</taxon>
        <taxon>Agaricomycotina</taxon>
        <taxon>Agaricomycetes</taxon>
        <taxon>Agaricomycetidae</taxon>
        <taxon>Agaricales</taxon>
        <taxon>Marasmiineae</taxon>
        <taxon>Mycenaceae</taxon>
        <taxon>Mycena</taxon>
    </lineage>
</organism>
<reference evidence="1" key="1">
    <citation type="submission" date="2023-03" db="EMBL/GenBank/DDBJ databases">
        <title>Massive genome expansion in bonnet fungi (Mycena s.s.) driven by repeated elements and novel gene families across ecological guilds.</title>
        <authorList>
            <consortium name="Lawrence Berkeley National Laboratory"/>
            <person name="Harder C.B."/>
            <person name="Miyauchi S."/>
            <person name="Viragh M."/>
            <person name="Kuo A."/>
            <person name="Thoen E."/>
            <person name="Andreopoulos B."/>
            <person name="Lu D."/>
            <person name="Skrede I."/>
            <person name="Drula E."/>
            <person name="Henrissat B."/>
            <person name="Morin E."/>
            <person name="Kohler A."/>
            <person name="Barry K."/>
            <person name="LaButti K."/>
            <person name="Morin E."/>
            <person name="Salamov A."/>
            <person name="Lipzen A."/>
            <person name="Mereny Z."/>
            <person name="Hegedus B."/>
            <person name="Baldrian P."/>
            <person name="Stursova M."/>
            <person name="Weitz H."/>
            <person name="Taylor A."/>
            <person name="Grigoriev I.V."/>
            <person name="Nagy L.G."/>
            <person name="Martin F."/>
            <person name="Kauserud H."/>
        </authorList>
    </citation>
    <scope>NUCLEOTIDE SEQUENCE</scope>
    <source>
        <strain evidence="1">CBHHK173m</strain>
    </source>
</reference>